<evidence type="ECO:0000313" key="1">
    <source>
        <dbReference type="EMBL" id="KAJ2779514.1"/>
    </source>
</evidence>
<dbReference type="EMBL" id="JANBUM010000295">
    <property type="protein sequence ID" value="KAJ2779514.1"/>
    <property type="molecule type" value="Genomic_DNA"/>
</dbReference>
<dbReference type="AlphaFoldDB" id="A0A9W8HAE2"/>
<sequence>MTGCVDAPLKTTNTAGCHRVPLKTTSMTGCANALLEIACRMPLCTAPRLPRLPGAIVHCSKTACRVPSCTVQDRLHLWLCRRARAYE</sequence>
<organism evidence="1 2">
    <name type="scientific">Coemansia interrupta</name>
    <dbReference type="NCBI Taxonomy" id="1126814"/>
    <lineage>
        <taxon>Eukaryota</taxon>
        <taxon>Fungi</taxon>
        <taxon>Fungi incertae sedis</taxon>
        <taxon>Zoopagomycota</taxon>
        <taxon>Kickxellomycotina</taxon>
        <taxon>Kickxellomycetes</taxon>
        <taxon>Kickxellales</taxon>
        <taxon>Kickxellaceae</taxon>
        <taxon>Coemansia</taxon>
    </lineage>
</organism>
<proteinExistence type="predicted"/>
<reference evidence="1" key="1">
    <citation type="submission" date="2022-07" db="EMBL/GenBank/DDBJ databases">
        <title>Phylogenomic reconstructions and comparative analyses of Kickxellomycotina fungi.</title>
        <authorList>
            <person name="Reynolds N.K."/>
            <person name="Stajich J.E."/>
            <person name="Barry K."/>
            <person name="Grigoriev I.V."/>
            <person name="Crous P."/>
            <person name="Smith M.E."/>
        </authorList>
    </citation>
    <scope>NUCLEOTIDE SEQUENCE</scope>
    <source>
        <strain evidence="1">BCRC 34489</strain>
    </source>
</reference>
<gene>
    <name evidence="1" type="ORF">GGI15_003855</name>
</gene>
<name>A0A9W8HAE2_9FUNG</name>
<keyword evidence="2" id="KW-1185">Reference proteome</keyword>
<evidence type="ECO:0000313" key="2">
    <source>
        <dbReference type="Proteomes" id="UP001140172"/>
    </source>
</evidence>
<protein>
    <submittedName>
        <fullName evidence="1">Uncharacterized protein</fullName>
    </submittedName>
</protein>
<accession>A0A9W8HAE2</accession>
<dbReference type="Proteomes" id="UP001140172">
    <property type="component" value="Unassembled WGS sequence"/>
</dbReference>
<comment type="caution">
    <text evidence="1">The sequence shown here is derived from an EMBL/GenBank/DDBJ whole genome shotgun (WGS) entry which is preliminary data.</text>
</comment>